<accession>B8HMI9</accession>
<dbReference type="Pfam" id="PF00069">
    <property type="entry name" value="Pkinase"/>
    <property type="match status" value="1"/>
</dbReference>
<evidence type="ECO:0000256" key="1">
    <source>
        <dbReference type="ARBA" id="ARBA00022741"/>
    </source>
</evidence>
<keyword evidence="2 3" id="KW-0067">ATP-binding</keyword>
<dbReference type="InterPro" id="IPR011009">
    <property type="entry name" value="Kinase-like_dom_sf"/>
</dbReference>
<keyword evidence="1 3" id="KW-0547">Nucleotide-binding</keyword>
<keyword evidence="6" id="KW-0723">Serine/threonine-protein kinase</keyword>
<dbReference type="PROSITE" id="PS50011">
    <property type="entry name" value="PROTEIN_KINASE_DOM"/>
    <property type="match status" value="1"/>
</dbReference>
<dbReference type="PROSITE" id="PS00108">
    <property type="entry name" value="PROTEIN_KINASE_ST"/>
    <property type="match status" value="1"/>
</dbReference>
<dbReference type="Gene3D" id="2.60.200.20">
    <property type="match status" value="1"/>
</dbReference>
<dbReference type="PROSITE" id="PS00107">
    <property type="entry name" value="PROTEIN_KINASE_ATP"/>
    <property type="match status" value="1"/>
</dbReference>
<evidence type="ECO:0000313" key="6">
    <source>
        <dbReference type="EMBL" id="ACL43604.1"/>
    </source>
</evidence>
<dbReference type="CDD" id="cd00060">
    <property type="entry name" value="FHA"/>
    <property type="match status" value="1"/>
</dbReference>
<dbReference type="eggNOG" id="COG1716">
    <property type="taxonomic scope" value="Bacteria"/>
</dbReference>
<dbReference type="HOGENOM" id="CLU_637370_0_0_3"/>
<organism evidence="6">
    <name type="scientific">Cyanothece sp. (strain PCC 7425 / ATCC 29141)</name>
    <dbReference type="NCBI Taxonomy" id="395961"/>
    <lineage>
        <taxon>Bacteria</taxon>
        <taxon>Bacillati</taxon>
        <taxon>Cyanobacteriota</taxon>
        <taxon>Cyanophyceae</taxon>
        <taxon>Gomontiellales</taxon>
        <taxon>Cyanothecaceae</taxon>
        <taxon>Cyanothece</taxon>
    </lineage>
</organism>
<evidence type="ECO:0000256" key="3">
    <source>
        <dbReference type="PROSITE-ProRule" id="PRU10141"/>
    </source>
</evidence>
<dbReference type="Gene3D" id="1.10.510.10">
    <property type="entry name" value="Transferase(Phosphotransferase) domain 1"/>
    <property type="match status" value="1"/>
</dbReference>
<dbReference type="PROSITE" id="PS50006">
    <property type="entry name" value="FHA_DOMAIN"/>
    <property type="match status" value="1"/>
</dbReference>
<dbReference type="SUPFAM" id="SSF49879">
    <property type="entry name" value="SMAD/FHA domain"/>
    <property type="match status" value="1"/>
</dbReference>
<dbReference type="EMBL" id="CP001344">
    <property type="protein sequence ID" value="ACL43604.1"/>
    <property type="molecule type" value="Genomic_DNA"/>
</dbReference>
<dbReference type="SMART" id="SM00240">
    <property type="entry name" value="FHA"/>
    <property type="match status" value="1"/>
</dbReference>
<dbReference type="STRING" id="395961.Cyan7425_1225"/>
<dbReference type="InterPro" id="IPR000253">
    <property type="entry name" value="FHA_dom"/>
</dbReference>
<dbReference type="PANTHER" id="PTHR24363">
    <property type="entry name" value="SERINE/THREONINE PROTEIN KINASE"/>
    <property type="match status" value="1"/>
</dbReference>
<keyword evidence="6" id="KW-0808">Transferase</keyword>
<dbReference type="OrthoDB" id="502205at2"/>
<reference evidence="6" key="1">
    <citation type="submission" date="2009-01" db="EMBL/GenBank/DDBJ databases">
        <title>Complete sequence of chromosome Cyanothece sp. PCC 7425.</title>
        <authorList>
            <consortium name="US DOE Joint Genome Institute"/>
            <person name="Lucas S."/>
            <person name="Copeland A."/>
            <person name="Lapidus A."/>
            <person name="Glavina del Rio T."/>
            <person name="Dalin E."/>
            <person name="Tice H."/>
            <person name="Bruce D."/>
            <person name="Goodwin L."/>
            <person name="Pitluck S."/>
            <person name="Sims D."/>
            <person name="Meineke L."/>
            <person name="Brettin T."/>
            <person name="Detter J.C."/>
            <person name="Han C."/>
            <person name="Larimer F."/>
            <person name="Land M."/>
            <person name="Hauser L."/>
            <person name="Kyrpides N."/>
            <person name="Ovchinnikova G."/>
            <person name="Liberton M."/>
            <person name="Stoeckel J."/>
            <person name="Banerjee A."/>
            <person name="Singh A."/>
            <person name="Page L."/>
            <person name="Sato H."/>
            <person name="Zhao L."/>
            <person name="Sherman L."/>
            <person name="Pakrasi H."/>
            <person name="Richardson P."/>
        </authorList>
    </citation>
    <scope>NUCLEOTIDE SEQUENCE</scope>
    <source>
        <strain evidence="6">PCC 7425</strain>
    </source>
</reference>
<dbReference type="eggNOG" id="COG0515">
    <property type="taxonomic scope" value="Bacteria"/>
</dbReference>
<dbReference type="InterPro" id="IPR017441">
    <property type="entry name" value="Protein_kinase_ATP_BS"/>
</dbReference>
<dbReference type="KEGG" id="cyn:Cyan7425_1225"/>
<dbReference type="InterPro" id="IPR008271">
    <property type="entry name" value="Ser/Thr_kinase_AS"/>
</dbReference>
<keyword evidence="6" id="KW-0418">Kinase</keyword>
<dbReference type="SMART" id="SM00220">
    <property type="entry name" value="S_TKc"/>
    <property type="match status" value="1"/>
</dbReference>
<evidence type="ECO:0000256" key="2">
    <source>
        <dbReference type="ARBA" id="ARBA00022840"/>
    </source>
</evidence>
<sequence>MVTITLLHPRQKTPVKQWHLKAKARIRIGRSPDNDVCLSDILVSRYHLELHYREGTLGQGGWYLQSRGINGTFLNGKLVSQGRLTDNSVLQLGPSGPILKFEFSAELDADTTPDVCTHAGNFPGNLFCIHCGEPLQVLRTIHTYQVLRLLGHGGMGTTFLVCTTPTQVGEQPQLRVLKEINAAMEEVPKAQELFEREARILKSLNHKGIPRFYDYFMEEQKQYLVMELIHGQDLDKWVLQRGVLAAEQAIVWMLQACEVLDYLHQQHPPVIHRDLKPSNLLLRSRDQQIVVIDFGAVKEAGEAPGTRISVEGYSAPEQSLGHPLIQSDLYAIGATLIFLLTGQNPIKFYRNRGQGYRFHLEELPGLPESLKQVIATATAPRPADRYQSAMELAAALKNCLSDP</sequence>
<dbReference type="Gene3D" id="3.30.200.20">
    <property type="entry name" value="Phosphorylase Kinase, domain 1"/>
    <property type="match status" value="1"/>
</dbReference>
<dbReference type="GO" id="GO:0005524">
    <property type="term" value="F:ATP binding"/>
    <property type="evidence" value="ECO:0007669"/>
    <property type="project" value="UniProtKB-UniRule"/>
</dbReference>
<feature type="domain" description="Protein kinase" evidence="5">
    <location>
        <begin position="144"/>
        <end position="403"/>
    </location>
</feature>
<feature type="domain" description="FHA" evidence="4">
    <location>
        <begin position="26"/>
        <end position="79"/>
    </location>
</feature>
<dbReference type="CDD" id="cd14014">
    <property type="entry name" value="STKc_PknB_like"/>
    <property type="match status" value="1"/>
</dbReference>
<proteinExistence type="predicted"/>
<evidence type="ECO:0000259" key="5">
    <source>
        <dbReference type="PROSITE" id="PS50011"/>
    </source>
</evidence>
<protein>
    <submittedName>
        <fullName evidence="6">Serine/threonine protein kinase with FHA domain protein</fullName>
    </submittedName>
</protein>
<dbReference type="InterPro" id="IPR008984">
    <property type="entry name" value="SMAD_FHA_dom_sf"/>
</dbReference>
<dbReference type="PANTHER" id="PTHR24363:SF7">
    <property type="entry name" value="SERINE_THREONINE-PROTEIN KINASE-LIKE PROTEIN E"/>
    <property type="match status" value="1"/>
</dbReference>
<dbReference type="InterPro" id="IPR000719">
    <property type="entry name" value="Prot_kinase_dom"/>
</dbReference>
<name>B8HMI9_CYAP4</name>
<feature type="binding site" evidence="3">
    <location>
        <position position="178"/>
    </location>
    <ligand>
        <name>ATP</name>
        <dbReference type="ChEBI" id="CHEBI:30616"/>
    </ligand>
</feature>
<dbReference type="GO" id="GO:0004674">
    <property type="term" value="F:protein serine/threonine kinase activity"/>
    <property type="evidence" value="ECO:0007669"/>
    <property type="project" value="UniProtKB-KW"/>
</dbReference>
<dbReference type="SUPFAM" id="SSF56112">
    <property type="entry name" value="Protein kinase-like (PK-like)"/>
    <property type="match status" value="1"/>
</dbReference>
<gene>
    <name evidence="6" type="ordered locus">Cyan7425_1225</name>
</gene>
<dbReference type="AlphaFoldDB" id="B8HMI9"/>
<dbReference type="Pfam" id="PF00498">
    <property type="entry name" value="FHA"/>
    <property type="match status" value="1"/>
</dbReference>
<evidence type="ECO:0000259" key="4">
    <source>
        <dbReference type="PROSITE" id="PS50006"/>
    </source>
</evidence>